<keyword evidence="6" id="KW-0547">Nucleotide-binding</keyword>
<comment type="catalytic activity">
    <reaction evidence="13">
        <text>L-threonyl-[protein] + ATP = O-phospho-L-threonyl-[protein] + ADP + H(+)</text>
        <dbReference type="Rhea" id="RHEA:46608"/>
        <dbReference type="Rhea" id="RHEA-COMP:11060"/>
        <dbReference type="Rhea" id="RHEA-COMP:11605"/>
        <dbReference type="ChEBI" id="CHEBI:15378"/>
        <dbReference type="ChEBI" id="CHEBI:30013"/>
        <dbReference type="ChEBI" id="CHEBI:30616"/>
        <dbReference type="ChEBI" id="CHEBI:61977"/>
        <dbReference type="ChEBI" id="CHEBI:456216"/>
        <dbReference type="EC" id="2.7.11.1"/>
    </reaction>
</comment>
<dbReference type="Pfam" id="PF23593">
    <property type="entry name" value="HEAT_ATR"/>
    <property type="match status" value="1"/>
</dbReference>
<evidence type="ECO:0000256" key="3">
    <source>
        <dbReference type="ARBA" id="ARBA00012513"/>
    </source>
</evidence>
<keyword evidence="4" id="KW-0723">Serine/threonine-protein kinase</keyword>
<keyword evidence="10" id="KW-0234">DNA repair</keyword>
<dbReference type="PANTHER" id="PTHR11139">
    <property type="entry name" value="ATAXIA TELANGIECTASIA MUTATED ATM -RELATED"/>
    <property type="match status" value="1"/>
</dbReference>
<dbReference type="GO" id="GO:0006281">
    <property type="term" value="P:DNA repair"/>
    <property type="evidence" value="ECO:0007669"/>
    <property type="project" value="UniProtKB-KW"/>
</dbReference>
<evidence type="ECO:0000256" key="14">
    <source>
        <dbReference type="ARBA" id="ARBA00048679"/>
    </source>
</evidence>
<dbReference type="Pfam" id="PF02259">
    <property type="entry name" value="FAT"/>
    <property type="match status" value="1"/>
</dbReference>
<dbReference type="InterPro" id="IPR018936">
    <property type="entry name" value="PI3/4_kinase_CS"/>
</dbReference>
<evidence type="ECO:0000313" key="18">
    <source>
        <dbReference type="EMBL" id="KAG2194555.1"/>
    </source>
</evidence>
<dbReference type="Gene3D" id="3.30.1010.10">
    <property type="entry name" value="Phosphatidylinositol 3-kinase Catalytic Subunit, Chain A, domain 4"/>
    <property type="match status" value="1"/>
</dbReference>
<evidence type="ECO:0000256" key="9">
    <source>
        <dbReference type="ARBA" id="ARBA00022840"/>
    </source>
</evidence>
<dbReference type="InterPro" id="IPR014009">
    <property type="entry name" value="PIK_FAT"/>
</dbReference>
<dbReference type="InterPro" id="IPR057564">
    <property type="entry name" value="HEAT_ATR"/>
</dbReference>
<evidence type="ECO:0000256" key="7">
    <source>
        <dbReference type="ARBA" id="ARBA00022763"/>
    </source>
</evidence>
<keyword evidence="7" id="KW-0227">DNA damage</keyword>
<dbReference type="Pfam" id="PF08064">
    <property type="entry name" value="UME"/>
    <property type="match status" value="1"/>
</dbReference>
<dbReference type="SUPFAM" id="SSF48452">
    <property type="entry name" value="TPR-like"/>
    <property type="match status" value="1"/>
</dbReference>
<protein>
    <recommendedName>
        <fullName evidence="12">Serine/threonine-protein kinase ATR</fullName>
        <ecNumber evidence="3">2.7.11.1</ecNumber>
    </recommendedName>
</protein>
<dbReference type="InterPro" id="IPR056802">
    <property type="entry name" value="ATR-like_M-HEAT"/>
</dbReference>
<name>A0A8H7UT29_9FUNG</name>
<dbReference type="EMBL" id="JAEPRD010000192">
    <property type="protein sequence ID" value="KAG2194555.1"/>
    <property type="molecule type" value="Genomic_DNA"/>
</dbReference>
<dbReference type="GO" id="GO:0004674">
    <property type="term" value="F:protein serine/threonine kinase activity"/>
    <property type="evidence" value="ECO:0007669"/>
    <property type="project" value="UniProtKB-KW"/>
</dbReference>
<dbReference type="InterPro" id="IPR012993">
    <property type="entry name" value="UME"/>
</dbReference>
<evidence type="ECO:0000256" key="11">
    <source>
        <dbReference type="ARBA" id="ARBA00023242"/>
    </source>
</evidence>
<evidence type="ECO:0000313" key="19">
    <source>
        <dbReference type="Proteomes" id="UP000603453"/>
    </source>
</evidence>
<dbReference type="PROSITE" id="PS51190">
    <property type="entry name" value="FATC"/>
    <property type="match status" value="1"/>
</dbReference>
<dbReference type="InterPro" id="IPR011990">
    <property type="entry name" value="TPR-like_helical_dom_sf"/>
</dbReference>
<evidence type="ECO:0000256" key="13">
    <source>
        <dbReference type="ARBA" id="ARBA00047899"/>
    </source>
</evidence>
<dbReference type="InterPro" id="IPR000403">
    <property type="entry name" value="PI3/4_kinase_cat_dom"/>
</dbReference>
<dbReference type="InterPro" id="IPR003151">
    <property type="entry name" value="PIK-rel_kinase_FAT"/>
</dbReference>
<dbReference type="Proteomes" id="UP000603453">
    <property type="component" value="Unassembled WGS sequence"/>
</dbReference>
<dbReference type="InterPro" id="IPR003152">
    <property type="entry name" value="FATC_dom"/>
</dbReference>
<proteinExistence type="inferred from homology"/>
<dbReference type="GO" id="GO:0000077">
    <property type="term" value="P:DNA damage checkpoint signaling"/>
    <property type="evidence" value="ECO:0007669"/>
    <property type="project" value="TreeGrafter"/>
</dbReference>
<comment type="caution">
    <text evidence="18">The sequence shown here is derived from an EMBL/GenBank/DDBJ whole genome shotgun (WGS) entry which is preliminary data.</text>
</comment>
<organism evidence="18 19">
    <name type="scientific">Mucor saturninus</name>
    <dbReference type="NCBI Taxonomy" id="64648"/>
    <lineage>
        <taxon>Eukaryota</taxon>
        <taxon>Fungi</taxon>
        <taxon>Fungi incertae sedis</taxon>
        <taxon>Mucoromycota</taxon>
        <taxon>Mucoromycotina</taxon>
        <taxon>Mucoromycetes</taxon>
        <taxon>Mucorales</taxon>
        <taxon>Mucorineae</taxon>
        <taxon>Mucoraceae</taxon>
        <taxon>Mucor</taxon>
    </lineage>
</organism>
<reference evidence="18" key="1">
    <citation type="submission" date="2020-12" db="EMBL/GenBank/DDBJ databases">
        <title>Metabolic potential, ecology and presence of endohyphal bacteria is reflected in genomic diversity of Mucoromycotina.</title>
        <authorList>
            <person name="Muszewska A."/>
            <person name="Okrasinska A."/>
            <person name="Steczkiewicz K."/>
            <person name="Drgas O."/>
            <person name="Orlowska M."/>
            <person name="Perlinska-Lenart U."/>
            <person name="Aleksandrzak-Piekarczyk T."/>
            <person name="Szatraj K."/>
            <person name="Zielenkiewicz U."/>
            <person name="Pilsyk S."/>
            <person name="Malc E."/>
            <person name="Mieczkowski P."/>
            <person name="Kruszewska J.S."/>
            <person name="Biernat P."/>
            <person name="Pawlowska J."/>
        </authorList>
    </citation>
    <scope>NUCLEOTIDE SEQUENCE</scope>
    <source>
        <strain evidence="18">WA0000017839</strain>
    </source>
</reference>
<accession>A0A8H7UT29</accession>
<dbReference type="SMART" id="SM01343">
    <property type="entry name" value="FATC"/>
    <property type="match status" value="1"/>
</dbReference>
<keyword evidence="5" id="KW-0808">Transferase</keyword>
<dbReference type="PANTHER" id="PTHR11139:SF69">
    <property type="entry name" value="SERINE_THREONINE-PROTEIN KINASE ATR"/>
    <property type="match status" value="1"/>
</dbReference>
<dbReference type="InterPro" id="IPR050517">
    <property type="entry name" value="DDR_Repair_Kinase"/>
</dbReference>
<dbReference type="InterPro" id="IPR036940">
    <property type="entry name" value="PI3/4_kinase_cat_sf"/>
</dbReference>
<dbReference type="Pfam" id="PF25030">
    <property type="entry name" value="M-HEAT_ATR"/>
    <property type="match status" value="1"/>
</dbReference>
<dbReference type="PROSITE" id="PS51189">
    <property type="entry name" value="FAT"/>
    <property type="match status" value="1"/>
</dbReference>
<keyword evidence="19" id="KW-1185">Reference proteome</keyword>
<evidence type="ECO:0000259" key="17">
    <source>
        <dbReference type="PROSITE" id="PS51190"/>
    </source>
</evidence>
<evidence type="ECO:0000256" key="10">
    <source>
        <dbReference type="ARBA" id="ARBA00023204"/>
    </source>
</evidence>
<feature type="domain" description="FATC" evidence="17">
    <location>
        <begin position="2023"/>
        <end position="2055"/>
    </location>
</feature>
<evidence type="ECO:0000256" key="6">
    <source>
        <dbReference type="ARBA" id="ARBA00022741"/>
    </source>
</evidence>
<dbReference type="GO" id="GO:0005694">
    <property type="term" value="C:chromosome"/>
    <property type="evidence" value="ECO:0007669"/>
    <property type="project" value="TreeGrafter"/>
</dbReference>
<dbReference type="Pfam" id="PF00454">
    <property type="entry name" value="PI3_PI4_kinase"/>
    <property type="match status" value="1"/>
</dbReference>
<dbReference type="Gene3D" id="1.10.1070.11">
    <property type="entry name" value="Phosphatidylinositol 3-/4-kinase, catalytic domain"/>
    <property type="match status" value="1"/>
</dbReference>
<dbReference type="OrthoDB" id="381190at2759"/>
<comment type="catalytic activity">
    <reaction evidence="14">
        <text>L-seryl-[protein] + ATP = O-phospho-L-seryl-[protein] + ADP + H(+)</text>
        <dbReference type="Rhea" id="RHEA:17989"/>
        <dbReference type="Rhea" id="RHEA-COMP:9863"/>
        <dbReference type="Rhea" id="RHEA-COMP:11604"/>
        <dbReference type="ChEBI" id="CHEBI:15378"/>
        <dbReference type="ChEBI" id="CHEBI:29999"/>
        <dbReference type="ChEBI" id="CHEBI:30616"/>
        <dbReference type="ChEBI" id="CHEBI:83421"/>
        <dbReference type="ChEBI" id="CHEBI:456216"/>
        <dbReference type="EC" id="2.7.11.1"/>
    </reaction>
</comment>
<dbReference type="CDD" id="cd00892">
    <property type="entry name" value="PIKKc_ATR"/>
    <property type="match status" value="1"/>
</dbReference>
<dbReference type="PROSITE" id="PS00916">
    <property type="entry name" value="PI3_4_KINASE_2"/>
    <property type="match status" value="1"/>
</dbReference>
<evidence type="ECO:0000256" key="1">
    <source>
        <dbReference type="ARBA" id="ARBA00004123"/>
    </source>
</evidence>
<comment type="subcellular location">
    <subcellularLocation>
        <location evidence="1">Nucleus</location>
    </subcellularLocation>
</comment>
<dbReference type="Pfam" id="PF02260">
    <property type="entry name" value="FATC"/>
    <property type="match status" value="1"/>
</dbReference>
<dbReference type="GO" id="GO:0005634">
    <property type="term" value="C:nucleus"/>
    <property type="evidence" value="ECO:0007669"/>
    <property type="project" value="UniProtKB-SubCell"/>
</dbReference>
<dbReference type="SUPFAM" id="SSF56112">
    <property type="entry name" value="Protein kinase-like (PK-like)"/>
    <property type="match status" value="1"/>
</dbReference>
<dbReference type="GO" id="GO:0005524">
    <property type="term" value="F:ATP binding"/>
    <property type="evidence" value="ECO:0007669"/>
    <property type="project" value="UniProtKB-KW"/>
</dbReference>
<sequence length="2055" mass="235710">MSQYLSEVSIHPTCSYMRSIQDGDIILEEANSDFLSASSIAEWLQKSPRAKATLTMFDDDTSIELPVYTLRRRNAIVADLPDAPLFYITNSLFFFLPFVTMTARIESGILELFENKDDINDIYQSLSTCLDLDLSPNFCASLFKPLIQHAIGNGHLDEQLETYIAIFIKLYQYNLSKDFLAANDLFNNHVSLIQAILLVFREEHIESSRYQFRLENLADDILLNIIAILTKSSSSILTIDNKEMNTNVNLSIMWNCLSGILICGTIESNDTIRIIIKAATKIIQSFVQKDSIITYNTSVENILDSLVQLLNKDSLTVDISNEIAGSISSIIQKYPNIKLIDPYKLSALTGASATLIQQKEPNPVVLRTILNLSCLILKNYTKAPWLDDVLSMANFDDLEILKEKTNLLIQATSDITFSNHREEDMDIDHSSLQHTSNPKALFDCSTIHETLLLNVYPIVNQLTSSDGTFTGQHELIFKICAYPFIFLLIVLQLKQISIFTDNTEISVICQDHMKSIAKFVACTLVSNPDLADSITLMFGLTRRQFISKYLRYALPYSIFEVENGRVLKAIAKTLDVPPVNLTNEYGYHIVLALLLETDPEVKSANLVKIRKVKNEAVGIWAASKSTKITTILAMDLGKEELQELSKQALIEMKDIIFVPPISLSQYLAQYFVAISTKITRFITEKRSKCLDIHEPHALQALKEIMILMDSRINMHATLLMKLFQTVNELDDMQFEALSLWEVFIETIDNHVLVSNFNRIVYGLLKVLSVSTQIVRLKVAKVLESVFDREIETVNPKLSDLPILPEFEELRELKNDLENRLAQRKQSGPQMLAEIMNRLNDSDDVQVLFELQKLNLLLSDILQEIPIDVGELFSQLLHLVRKHASNKDISNLIALCFGKIGAIDPSLINVRIIDNDVFIMYAFKSQNENRNFICHLLTTYIYDAYNTVKNEYTLQFIQTSIQSLLSCAGFSDEADLRTENSLPKPVQEFLAPYIQSSFQFSIPNVNTHYPLFTEDGSFDEWVKNWYRQMIKEAQGSAKAIFDALTPLVASDFVDITVYMIPYLVLHTILLGSPDENSGILREMLTILEINAQPETDLDRRSKNRQYLQVVVSITEYCRKWLNKIQHGDRLKKSEANRVRTFLGKIPDKTMAIAAYNSKAYPQALMHFETHHKSKRNVSIEPEILPYLKNIYTQMENRVDLNALLKDTSNVLTHDEEMIQSEIAGRWEEAEILHKNRIADNPHDPLLYTGYIDCLKKWGKYETILYSTEKATAALPNYVSQLNSFKIDSAWRVSDWHILDKAVTLPMQKTPEALVGCLISKIRKNQSLEAARCLVEARKFLVEQLTSDFTKSYRKSYPTIYNLQMLQELETSQAVWESSHPIETIDKLGRNWDYNHQNIVCNYQYRHNLLELRKAAYFDIRPKPNVKIQASKAWLKIAKSYRKAGNYLTAYDAIIKAENISGESYYNEKAKWYWAAGQEKKAWDLLMSMSNSNPTKPEDAILLSKFHDRDNTLLEKSKIRKYFAAALKDSEITEKLLHSCTMYYNRLMEGYVDPTTKTRILVYIAKTSARTLQHGSKYYYSSMSMLINSWFELAIFQRRCPEFKNDDHMLTKKRAWEMQINEQLKTINDLMRNITNRVPIIQFSLFLTRLISYLTFDNTEIAECLMKIIGDVFVEYPKSSIWLLLAVENSQETHVAERVKNILDKAQVFNYDVISLNANNVCLIEGIDSNITVMYSLQKPKRITIQGSDGKKYRFLVKTDDDLRKDARTMEFNYAINSFLKKNPKSRDNELYIRTYAVIPLGDKWGLIQWINNISPLKAIVNKQWEQDGCPSIQETSVTLNKYALQLPRELHKLFVDTILPRCPPVFYKWFLKCFPEPNQWLTSRTRYIKTLAVMSIVGYMIGLGDRHAENILFDETNGDCVHVDLNMLFDIGSGLNVPEVVPFRLTQNLVDAMGVLGYAGTFTVTCDITMAVLLQNKDALTSVFQTLGNVWIFKSDDPNRRYSQRIQNEAKFKNAMEKKFKLNPGETPETRVRDLITKASDPHNLSKMFAGWAPFV</sequence>
<feature type="domain" description="PI3K/PI4K catalytic" evidence="15">
    <location>
        <begin position="1725"/>
        <end position="2046"/>
    </location>
</feature>
<dbReference type="EC" id="2.7.11.1" evidence="3"/>
<keyword evidence="8" id="KW-0418">Kinase</keyword>
<feature type="domain" description="FAT" evidence="16">
    <location>
        <begin position="1148"/>
        <end position="1688"/>
    </location>
</feature>
<evidence type="ECO:0000259" key="15">
    <source>
        <dbReference type="PROSITE" id="PS50290"/>
    </source>
</evidence>
<dbReference type="InterPro" id="IPR011009">
    <property type="entry name" value="Kinase-like_dom_sf"/>
</dbReference>
<comment type="similarity">
    <text evidence="2">Belongs to the PI3/PI4-kinase family. ATM subfamily.</text>
</comment>
<gene>
    <name evidence="18" type="ORF">INT47_006514</name>
</gene>
<keyword evidence="11" id="KW-0539">Nucleus</keyword>
<evidence type="ECO:0000259" key="16">
    <source>
        <dbReference type="PROSITE" id="PS51189"/>
    </source>
</evidence>
<evidence type="ECO:0000256" key="4">
    <source>
        <dbReference type="ARBA" id="ARBA00022527"/>
    </source>
</evidence>
<keyword evidence="9" id="KW-0067">ATP-binding</keyword>
<evidence type="ECO:0000256" key="8">
    <source>
        <dbReference type="ARBA" id="ARBA00022777"/>
    </source>
</evidence>
<evidence type="ECO:0000256" key="2">
    <source>
        <dbReference type="ARBA" id="ARBA00010769"/>
    </source>
</evidence>
<dbReference type="GO" id="GO:0000723">
    <property type="term" value="P:telomere maintenance"/>
    <property type="evidence" value="ECO:0007669"/>
    <property type="project" value="TreeGrafter"/>
</dbReference>
<evidence type="ECO:0000256" key="5">
    <source>
        <dbReference type="ARBA" id="ARBA00022679"/>
    </source>
</evidence>
<evidence type="ECO:0000256" key="12">
    <source>
        <dbReference type="ARBA" id="ARBA00024420"/>
    </source>
</evidence>
<dbReference type="PROSITE" id="PS50290">
    <property type="entry name" value="PI3_4_KINASE_3"/>
    <property type="match status" value="1"/>
</dbReference>
<dbReference type="SMART" id="SM00146">
    <property type="entry name" value="PI3Kc"/>
    <property type="match status" value="1"/>
</dbReference>